<protein>
    <submittedName>
        <fullName evidence="2">Selenoprotein, putative (Sel2)</fullName>
    </submittedName>
</protein>
<dbReference type="Proteomes" id="UP000078560">
    <property type="component" value="Unassembled WGS sequence"/>
</dbReference>
<proteinExistence type="predicted"/>
<evidence type="ECO:0000313" key="3">
    <source>
        <dbReference type="EMBL" id="SBS86734.1"/>
    </source>
</evidence>
<organism evidence="2 5">
    <name type="scientific">Plasmodium ovale curtisi</name>
    <dbReference type="NCBI Taxonomy" id="864141"/>
    <lineage>
        <taxon>Eukaryota</taxon>
        <taxon>Sar</taxon>
        <taxon>Alveolata</taxon>
        <taxon>Apicomplexa</taxon>
        <taxon>Aconoidasida</taxon>
        <taxon>Haemosporida</taxon>
        <taxon>Plasmodiidae</taxon>
        <taxon>Plasmodium</taxon>
        <taxon>Plasmodium (Plasmodium)</taxon>
    </lineage>
</organism>
<name>A0A1A8VPL2_PLAOA</name>
<reference evidence="2" key="1">
    <citation type="submission" date="2016-05" db="EMBL/GenBank/DDBJ databases">
        <authorList>
            <person name="Lavstsen T."/>
            <person name="Jespersen J.S."/>
        </authorList>
    </citation>
    <scope>NUCLEOTIDE SEQUENCE [LARGE SCALE GENOMIC DNA]</scope>
</reference>
<keyword evidence="1" id="KW-0472">Membrane</keyword>
<dbReference type="EMBL" id="FLQV01000256">
    <property type="protein sequence ID" value="SBS86734.1"/>
    <property type="molecule type" value="Genomic_DNA"/>
</dbReference>
<accession>A0A1A8VPL2</accession>
<sequence>MQGKNYLPRKVKKVSTLIYVLRRIKNYFDILNGGEDTPIYFEGDNFVMDSNTNDNYSSKGGNNRTNHLEGFIPTFLQNHEKFKEIFENMRKKKLIVFAAMFFSYNIIYGILCSTNVIHIYQNRNLIYNDYYVEHLFVKQLRDNLISIRG</sequence>
<feature type="transmembrane region" description="Helical" evidence="1">
    <location>
        <begin position="94"/>
        <end position="111"/>
    </location>
</feature>
<reference evidence="4 5" key="2">
    <citation type="submission" date="2016-05" db="EMBL/GenBank/DDBJ databases">
        <authorList>
            <person name="Naeem Raeece"/>
        </authorList>
    </citation>
    <scope>NUCLEOTIDE SEQUENCE [LARGE SCALE GENOMIC DNA]</scope>
</reference>
<dbReference type="AlphaFoldDB" id="A0A1A8VPL2"/>
<dbReference type="Proteomes" id="UP000078546">
    <property type="component" value="Unassembled WGS sequence"/>
</dbReference>
<evidence type="ECO:0000313" key="2">
    <source>
        <dbReference type="EMBL" id="SBS82334.1"/>
    </source>
</evidence>
<evidence type="ECO:0000313" key="5">
    <source>
        <dbReference type="Proteomes" id="UP000078560"/>
    </source>
</evidence>
<keyword evidence="1" id="KW-0812">Transmembrane</keyword>
<keyword evidence="1" id="KW-1133">Transmembrane helix</keyword>
<dbReference type="EMBL" id="FLQU01000204">
    <property type="protein sequence ID" value="SBS82334.1"/>
    <property type="molecule type" value="Genomic_DNA"/>
</dbReference>
<evidence type="ECO:0000313" key="4">
    <source>
        <dbReference type="Proteomes" id="UP000078546"/>
    </source>
</evidence>
<evidence type="ECO:0000256" key="1">
    <source>
        <dbReference type="SAM" id="Phobius"/>
    </source>
</evidence>
<gene>
    <name evidence="3" type="ORF">POVCU1_013690</name>
    <name evidence="2" type="ORF">POVCU2_0014920</name>
</gene>